<evidence type="ECO:0000256" key="3">
    <source>
        <dbReference type="ARBA" id="ARBA00030028"/>
    </source>
</evidence>
<feature type="compositionally biased region" description="Basic and acidic residues" evidence="5">
    <location>
        <begin position="45"/>
        <end position="56"/>
    </location>
</feature>
<dbReference type="EMBL" id="LN890573">
    <property type="protein sequence ID" value="CUS22988.1"/>
    <property type="molecule type" value="Genomic_DNA"/>
</dbReference>
<dbReference type="OrthoDB" id="18648at2759"/>
<proteinExistence type="inferred from homology"/>
<dbReference type="AlphaFoldDB" id="A0A0P1KUU9"/>
<dbReference type="PANTHER" id="PTHR13153">
    <property type="entry name" value="CGTHBA PROTEIN -14 GENE PROTEIN"/>
    <property type="match status" value="1"/>
</dbReference>
<feature type="region of interest" description="Disordered" evidence="5">
    <location>
        <begin position="282"/>
        <end position="323"/>
    </location>
</feature>
<dbReference type="Proteomes" id="UP000236544">
    <property type="component" value="Unassembled WGS sequence"/>
</dbReference>
<dbReference type="GO" id="GO:0005774">
    <property type="term" value="C:vacuolar membrane"/>
    <property type="evidence" value="ECO:0007669"/>
    <property type="project" value="UniProtKB-SubCell"/>
</dbReference>
<keyword evidence="4" id="KW-0469">Meiosis</keyword>
<dbReference type="GO" id="GO:1990130">
    <property type="term" value="C:GATOR1 complex"/>
    <property type="evidence" value="ECO:0007669"/>
    <property type="project" value="TreeGrafter"/>
</dbReference>
<dbReference type="GO" id="GO:0038202">
    <property type="term" value="P:TORC1 signaling"/>
    <property type="evidence" value="ECO:0007669"/>
    <property type="project" value="TreeGrafter"/>
</dbReference>
<feature type="region of interest" description="Disordered" evidence="5">
    <location>
        <begin position="28"/>
        <end position="145"/>
    </location>
</feature>
<feature type="compositionally biased region" description="Polar residues" evidence="5">
    <location>
        <begin position="57"/>
        <end position="67"/>
    </location>
</feature>
<evidence type="ECO:0000256" key="2">
    <source>
        <dbReference type="ARBA" id="ARBA00017880"/>
    </source>
</evidence>
<accession>A0A0P1KUU9</accession>
<dbReference type="GO" id="GO:0051321">
    <property type="term" value="P:meiotic cell cycle"/>
    <property type="evidence" value="ECO:0007669"/>
    <property type="project" value="UniProtKB-UniRule"/>
</dbReference>
<organism evidence="7 8">
    <name type="scientific">Lachancea quebecensis</name>
    <dbReference type="NCBI Taxonomy" id="1654605"/>
    <lineage>
        <taxon>Eukaryota</taxon>
        <taxon>Fungi</taxon>
        <taxon>Dikarya</taxon>
        <taxon>Ascomycota</taxon>
        <taxon>Saccharomycotina</taxon>
        <taxon>Saccharomycetes</taxon>
        <taxon>Saccharomycetales</taxon>
        <taxon>Saccharomycetaceae</taxon>
        <taxon>Lachancea</taxon>
    </lineage>
</organism>
<comment type="similarity">
    <text evidence="1 4">Belongs to the NPR3 family.</text>
</comment>
<comment type="function">
    <text evidence="4">Mediates inactivation of the TORC1 complex in response to amino acid starvation. Required for meiotic nuclear division.</text>
</comment>
<evidence type="ECO:0000313" key="8">
    <source>
        <dbReference type="Proteomes" id="UP000236544"/>
    </source>
</evidence>
<dbReference type="GO" id="GO:1904262">
    <property type="term" value="P:negative regulation of TORC1 signaling"/>
    <property type="evidence" value="ECO:0007669"/>
    <property type="project" value="TreeGrafter"/>
</dbReference>
<comment type="subcellular location">
    <subcellularLocation>
        <location evidence="4">Vacuole membrane</location>
        <topology evidence="4">Peripheral membrane protein</topology>
    </subcellularLocation>
</comment>
<dbReference type="Pfam" id="PF24064">
    <property type="entry name" value="HTH_NPRL3"/>
    <property type="match status" value="1"/>
</dbReference>
<dbReference type="InterPro" id="IPR056603">
    <property type="entry name" value="HTH_NPRL3"/>
</dbReference>
<evidence type="ECO:0000256" key="1">
    <source>
        <dbReference type="ARBA" id="ARBA00010546"/>
    </source>
</evidence>
<dbReference type="PANTHER" id="PTHR13153:SF5">
    <property type="entry name" value="GATOR COMPLEX PROTEIN NPRL3"/>
    <property type="match status" value="1"/>
</dbReference>
<dbReference type="InterPro" id="IPR005365">
    <property type="entry name" value="Npr3"/>
</dbReference>
<feature type="domain" description="GATOR1 complex protein NPRL3 C-terminal HTH" evidence="6">
    <location>
        <begin position="803"/>
        <end position="864"/>
    </location>
</feature>
<dbReference type="GO" id="GO:0034198">
    <property type="term" value="P:cellular response to amino acid starvation"/>
    <property type="evidence" value="ECO:0007669"/>
    <property type="project" value="TreeGrafter"/>
</dbReference>
<name>A0A0P1KUU9_9SACH</name>
<keyword evidence="4" id="KW-0732">Signal</keyword>
<keyword evidence="8" id="KW-1185">Reference proteome</keyword>
<evidence type="ECO:0000256" key="5">
    <source>
        <dbReference type="SAM" id="MobiDB-lite"/>
    </source>
</evidence>
<protein>
    <recommendedName>
        <fullName evidence="2 4">Nitrogen permease regulator 3</fullName>
    </recommendedName>
    <alternativeName>
        <fullName evidence="3 4">Required for meiotic nuclear division protein 11</fullName>
    </alternativeName>
</protein>
<evidence type="ECO:0000256" key="4">
    <source>
        <dbReference type="RuleBase" id="RU368069"/>
    </source>
</evidence>
<evidence type="ECO:0000313" key="7">
    <source>
        <dbReference type="EMBL" id="CUS22988.1"/>
    </source>
</evidence>
<evidence type="ECO:0000259" key="6">
    <source>
        <dbReference type="Pfam" id="PF24064"/>
    </source>
</evidence>
<reference evidence="8" key="1">
    <citation type="submission" date="2015-10" db="EMBL/GenBank/DDBJ databases">
        <authorList>
            <person name="Devillers H."/>
        </authorList>
    </citation>
    <scope>NUCLEOTIDE SEQUENCE [LARGE SCALE GENOMIC DNA]</scope>
</reference>
<gene>
    <name evidence="7" type="ORF">LAQU0_S07e04786g</name>
</gene>
<dbReference type="Pfam" id="PF03666">
    <property type="entry name" value="NPR3"/>
    <property type="match status" value="1"/>
</dbReference>
<feature type="compositionally biased region" description="Basic residues" evidence="5">
    <location>
        <begin position="285"/>
        <end position="309"/>
    </location>
</feature>
<dbReference type="GO" id="GO:0010508">
    <property type="term" value="P:positive regulation of autophagy"/>
    <property type="evidence" value="ECO:0007669"/>
    <property type="project" value="TreeGrafter"/>
</dbReference>
<sequence length="869" mass="98257">MSLNLPNPCLLGIVLTISTHSGPQVVFHYPPTDRSPGSRHVKRQQKADDHGFDNKESSFSLRSQSKGLTPRKRSQKFQHDGESEANLSIHSNKTDNLDSETSSSSSDEDPSTGLSDGDISTDYADVSSSSSSSESESESEDFNATRSYLENSASLKSQDLSMNGSLKGPQISATKVFQLLRPDESKRNSVASRHTSARDPEVSWQNVVRSVSDSEYDEEPLCELSDQHFGNDFQDMNKILRFDKDFFAEISSPPKGMCNTRFELTIDELALVGLPIHRNADGQWRKSKKRKPSSRSKRSNSSSRTRKVSQSHSEGTDVTGDSGILEEQLGGSQILEEETGKAEYEALEKSVNMFHLCFLTNPSLVEYNKRVDDIYHYVVSRLSLVLRYAQIKSGYVTRECYEILKTQDRILKSSEKYKSIKGPANKAKYLYQRILQKSSLARAIFKCYDAISQNEVANLEIDGDKIISLQIPIINEFDVLPDLKTDPVLKGSFLTSILNRKFLEEGSTTMNEIWARSHDENDDLLDYAVLLLNEPAIIIQELQFSAPQNDITSVLLTSLVKHLKPTVPLRNYQYVIDEIVGKPVASESDVEKRNSFQTSMLRSLALHLMYWRHARVIIPVSSKNTYIVSPLAPITGYTKDDFSGNHSDSVEGKPLILQNQEVFSKKFPSLPPLPVFLSLVSSMRPRSFGSIIPSKDHKSVYLSALAWLIRYGYLTQLLTFAWVRVDSRIKIAVDEDLEIDGVRRSNRVKEQSLNSEISDSIVSRHQIYSDSAEDDLDFFYYGGDEDTINNSDFTIILSPETATAVEKRWLYKCIEGQPADIQVLFHRVVKYMNGRIPIELVQLREGISRHEIKRLFHALGKYLVDVYHW</sequence>